<reference evidence="1" key="1">
    <citation type="submission" date="2021-06" db="EMBL/GenBank/DDBJ databases">
        <authorList>
            <person name="Kallberg Y."/>
            <person name="Tangrot J."/>
            <person name="Rosling A."/>
        </authorList>
    </citation>
    <scope>NUCLEOTIDE SEQUENCE</scope>
    <source>
        <strain evidence="1">MA461A</strain>
    </source>
</reference>
<sequence length="71" mass="7867">DLKRTKDGSLDGQCDLEFGYKNEGSKSALRIDNAKVKVMESLDEDGSNLKKLNMSCVVGENEIQRFNSSPI</sequence>
<organism evidence="1 2">
    <name type="scientific">Racocetra persica</name>
    <dbReference type="NCBI Taxonomy" id="160502"/>
    <lineage>
        <taxon>Eukaryota</taxon>
        <taxon>Fungi</taxon>
        <taxon>Fungi incertae sedis</taxon>
        <taxon>Mucoromycota</taxon>
        <taxon>Glomeromycotina</taxon>
        <taxon>Glomeromycetes</taxon>
        <taxon>Diversisporales</taxon>
        <taxon>Gigasporaceae</taxon>
        <taxon>Racocetra</taxon>
    </lineage>
</organism>
<dbReference type="EMBL" id="CAJVQC010162658">
    <property type="protein sequence ID" value="CAG8848854.1"/>
    <property type="molecule type" value="Genomic_DNA"/>
</dbReference>
<protein>
    <submittedName>
        <fullName evidence="1">503_t:CDS:1</fullName>
    </submittedName>
</protein>
<dbReference type="Proteomes" id="UP000789920">
    <property type="component" value="Unassembled WGS sequence"/>
</dbReference>
<feature type="non-terminal residue" evidence="1">
    <location>
        <position position="71"/>
    </location>
</feature>
<proteinExistence type="predicted"/>
<feature type="non-terminal residue" evidence="1">
    <location>
        <position position="1"/>
    </location>
</feature>
<gene>
    <name evidence="1" type="ORF">RPERSI_LOCUS35326</name>
</gene>
<comment type="caution">
    <text evidence="1">The sequence shown here is derived from an EMBL/GenBank/DDBJ whole genome shotgun (WGS) entry which is preliminary data.</text>
</comment>
<evidence type="ECO:0000313" key="2">
    <source>
        <dbReference type="Proteomes" id="UP000789920"/>
    </source>
</evidence>
<name>A0ACA9SWA1_9GLOM</name>
<accession>A0ACA9SWA1</accession>
<keyword evidence="2" id="KW-1185">Reference proteome</keyword>
<evidence type="ECO:0000313" key="1">
    <source>
        <dbReference type="EMBL" id="CAG8848854.1"/>
    </source>
</evidence>